<keyword evidence="1" id="KW-0677">Repeat</keyword>
<feature type="compositionally biased region" description="Low complexity" evidence="3">
    <location>
        <begin position="24"/>
        <end position="33"/>
    </location>
</feature>
<feature type="repeat" description="Pumilio" evidence="2">
    <location>
        <begin position="780"/>
        <end position="815"/>
    </location>
</feature>
<feature type="compositionally biased region" description="Basic and acidic residues" evidence="3">
    <location>
        <begin position="143"/>
        <end position="156"/>
    </location>
</feature>
<dbReference type="SMART" id="SM00025">
    <property type="entry name" value="Pumilio"/>
    <property type="match status" value="8"/>
</dbReference>
<feature type="domain" description="PUM-HD" evidence="4">
    <location>
        <begin position="598"/>
        <end position="967"/>
    </location>
</feature>
<feature type="repeat" description="Pumilio" evidence="2">
    <location>
        <begin position="690"/>
        <end position="725"/>
    </location>
</feature>
<dbReference type="InterPro" id="IPR033712">
    <property type="entry name" value="Pumilio_RNA-bd"/>
</dbReference>
<dbReference type="Gene3D" id="1.25.10.10">
    <property type="entry name" value="Leucine-rich Repeat Variant"/>
    <property type="match status" value="1"/>
</dbReference>
<feature type="region of interest" description="Disordered" evidence="3">
    <location>
        <begin position="129"/>
        <end position="165"/>
    </location>
</feature>
<reference evidence="5" key="1">
    <citation type="submission" date="2021-01" db="EMBL/GenBank/DDBJ databases">
        <authorList>
            <person name="Corre E."/>
            <person name="Pelletier E."/>
            <person name="Niang G."/>
            <person name="Scheremetjew M."/>
            <person name="Finn R."/>
            <person name="Kale V."/>
            <person name="Holt S."/>
            <person name="Cochrane G."/>
            <person name="Meng A."/>
            <person name="Brown T."/>
            <person name="Cohen L."/>
        </authorList>
    </citation>
    <scope>NUCLEOTIDE SEQUENCE</scope>
    <source>
        <strain evidence="5">CCMP127</strain>
    </source>
</reference>
<evidence type="ECO:0000256" key="1">
    <source>
        <dbReference type="ARBA" id="ARBA00022737"/>
    </source>
</evidence>
<dbReference type="InterPro" id="IPR033133">
    <property type="entry name" value="PUM-HD"/>
</dbReference>
<proteinExistence type="predicted"/>
<dbReference type="GO" id="GO:0010608">
    <property type="term" value="P:post-transcriptional regulation of gene expression"/>
    <property type="evidence" value="ECO:0007669"/>
    <property type="project" value="TreeGrafter"/>
</dbReference>
<dbReference type="GO" id="GO:0005737">
    <property type="term" value="C:cytoplasm"/>
    <property type="evidence" value="ECO:0007669"/>
    <property type="project" value="TreeGrafter"/>
</dbReference>
<feature type="compositionally biased region" description="Polar residues" evidence="3">
    <location>
        <begin position="129"/>
        <end position="141"/>
    </location>
</feature>
<dbReference type="GO" id="GO:0003729">
    <property type="term" value="F:mRNA binding"/>
    <property type="evidence" value="ECO:0007669"/>
    <property type="project" value="TreeGrafter"/>
</dbReference>
<organism evidence="5">
    <name type="scientific">Amphora coffeiformis</name>
    <dbReference type="NCBI Taxonomy" id="265554"/>
    <lineage>
        <taxon>Eukaryota</taxon>
        <taxon>Sar</taxon>
        <taxon>Stramenopiles</taxon>
        <taxon>Ochrophyta</taxon>
        <taxon>Bacillariophyta</taxon>
        <taxon>Bacillariophyceae</taxon>
        <taxon>Bacillariophycidae</taxon>
        <taxon>Thalassiophysales</taxon>
        <taxon>Catenulaceae</taxon>
        <taxon>Amphora</taxon>
    </lineage>
</organism>
<feature type="region of interest" description="Disordered" evidence="3">
    <location>
        <begin position="195"/>
        <end position="269"/>
    </location>
</feature>
<feature type="repeat" description="Pumilio" evidence="2">
    <location>
        <begin position="816"/>
        <end position="851"/>
    </location>
</feature>
<dbReference type="InterPro" id="IPR011989">
    <property type="entry name" value="ARM-like"/>
</dbReference>
<feature type="compositionally biased region" description="Basic residues" evidence="3">
    <location>
        <begin position="566"/>
        <end position="582"/>
    </location>
</feature>
<evidence type="ECO:0000256" key="2">
    <source>
        <dbReference type="PROSITE-ProRule" id="PRU00317"/>
    </source>
</evidence>
<feature type="repeat" description="Pumilio" evidence="2">
    <location>
        <begin position="905"/>
        <end position="941"/>
    </location>
</feature>
<feature type="compositionally biased region" description="Gly residues" evidence="3">
    <location>
        <begin position="242"/>
        <end position="251"/>
    </location>
</feature>
<protein>
    <recommendedName>
        <fullName evidence="4">PUM-HD domain-containing protein</fullName>
    </recommendedName>
</protein>
<dbReference type="PROSITE" id="PS50302">
    <property type="entry name" value="PUM"/>
    <property type="match status" value="7"/>
</dbReference>
<dbReference type="InterPro" id="IPR001313">
    <property type="entry name" value="Pumilio_RNA-bd_rpt"/>
</dbReference>
<evidence type="ECO:0000313" key="5">
    <source>
        <dbReference type="EMBL" id="CAE0408809.1"/>
    </source>
</evidence>
<dbReference type="PANTHER" id="PTHR12537:SF12">
    <property type="entry name" value="MATERNAL PROTEIN PUMILIO"/>
    <property type="match status" value="1"/>
</dbReference>
<name>A0A7S3P6R0_9STRA</name>
<sequence>MLTMTETWMSGRGRAQQQDHHDLYSSAADSSATDSHRNMRSSLGQLIERSISAPPTSDSYDESSSNEYSMRGSMWPDSSPMPTSVSSGAIHGYDSQSATPIVQNGRSMEGGMEDQPFGGALFIQEQMDNSGRATAPSTYWDSSAREPHDSSGRRSADPPSRSSLGAFDHEHHYLAGGSLLSNSLGLGLQRSHSAAPSFASSRENNGVSSPNHSSLGPPPGLPRLSEEIPRPASAGLLDPHSYGGGGGGGGTSAPVAKRPMGSGSNVAAPGALRPAAKTLMDLIQEDMPAEENDLTTMPPPKQEKQPQAPQPYFANRMQQQQQHLQSFQQQSQPARHNMYDQDPSGAPYNMMPQQPTFNGNVDSLNYGMQSMSIKAPAPSNQMYIDRAHIPQRYIPSGFDGGDDAYGSQSNHQQIRQVPQTMPLRQQVQQQQPERVYYTQQAQAPQQTLDVQAPRLQAQILPNGQTVYVQAAPQPAQGLGYTAAMPFSGAGAPSGAPTQLYQRSDGQFVSVVPVHTSQNAPMTFWQADGATGQAVLVSGSAGGNLAAGVPHGLMSAGRDTVSPGHGGGRHPKGAGGGRQRRNERHSGRRGEGKSGGGTMCSPVVEEFRSNKNRQWTIPHIEGHIVEFCQDQNGSRFIQQRLEMGDLVEQAIVIREVLPAIRRLRNDVFGNYVVQKLLDFGTPEVRADIRDTLEGEMMQLSLQMYGCRVVQKALETITEEDLSRLLHEFHHNVLSCIYDQNGNHVIQKCIEVMSSRAKRSLSQGDQSHSNFLRGQIDFIISDVLVNAASLSCHPYGCRVLQRILEHCDDETKHKILDEVKASHKRLLDDQYGNYVIQHVLQFGRTSDRDSILQIVVNTGLLGLSRQKFASNVVEKLLKYGNATHRRGIAAEMLKKSIDMSIANQSSEGTSVVLLMVRDAYANYVVQTTLDVVPESEEKRLLVRELKAHSDELKNYTFAKHIVSKLATLTV</sequence>
<dbReference type="SUPFAM" id="SSF48371">
    <property type="entry name" value="ARM repeat"/>
    <property type="match status" value="1"/>
</dbReference>
<dbReference type="PROSITE" id="PS50303">
    <property type="entry name" value="PUM_HD"/>
    <property type="match status" value="1"/>
</dbReference>
<feature type="repeat" description="Pumilio" evidence="2">
    <location>
        <begin position="618"/>
        <end position="653"/>
    </location>
</feature>
<dbReference type="EMBL" id="HBIM01007653">
    <property type="protein sequence ID" value="CAE0408809.1"/>
    <property type="molecule type" value="Transcribed_RNA"/>
</dbReference>
<dbReference type="PANTHER" id="PTHR12537">
    <property type="entry name" value="RNA BINDING PROTEIN PUMILIO-RELATED"/>
    <property type="match status" value="1"/>
</dbReference>
<dbReference type="CDD" id="cd07920">
    <property type="entry name" value="Pumilio"/>
    <property type="match status" value="1"/>
</dbReference>
<dbReference type="AlphaFoldDB" id="A0A7S3P6R0"/>
<dbReference type="InterPro" id="IPR016024">
    <property type="entry name" value="ARM-type_fold"/>
</dbReference>
<gene>
    <name evidence="5" type="ORF">ACOF00016_LOCUS6519</name>
</gene>
<feature type="region of interest" description="Disordered" evidence="3">
    <location>
        <begin position="551"/>
        <end position="601"/>
    </location>
</feature>
<feature type="repeat" description="Pumilio" evidence="2">
    <location>
        <begin position="726"/>
        <end position="761"/>
    </location>
</feature>
<feature type="compositionally biased region" description="Polar residues" evidence="3">
    <location>
        <begin position="195"/>
        <end position="207"/>
    </location>
</feature>
<feature type="repeat" description="Pumilio" evidence="2">
    <location>
        <begin position="654"/>
        <end position="689"/>
    </location>
</feature>
<evidence type="ECO:0000256" key="3">
    <source>
        <dbReference type="SAM" id="MobiDB-lite"/>
    </source>
</evidence>
<evidence type="ECO:0000259" key="4">
    <source>
        <dbReference type="PROSITE" id="PS50303"/>
    </source>
</evidence>
<accession>A0A7S3P6R0</accession>
<feature type="region of interest" description="Disordered" evidence="3">
    <location>
        <begin position="1"/>
        <end position="91"/>
    </location>
</feature>
<dbReference type="Pfam" id="PF00806">
    <property type="entry name" value="PUF"/>
    <property type="match status" value="8"/>
</dbReference>